<evidence type="ECO:0000259" key="6">
    <source>
        <dbReference type="Pfam" id="PF13087"/>
    </source>
</evidence>
<dbReference type="SUPFAM" id="SSF52540">
    <property type="entry name" value="P-loop containing nucleoside triphosphate hydrolases"/>
    <property type="match status" value="1"/>
</dbReference>
<dbReference type="PANTHER" id="PTHR43788">
    <property type="entry name" value="DNA2/NAM7 HELICASE FAMILY MEMBER"/>
    <property type="match status" value="1"/>
</dbReference>
<dbReference type="InterPro" id="IPR025103">
    <property type="entry name" value="DUF4011"/>
</dbReference>
<dbReference type="InterPro" id="IPR027417">
    <property type="entry name" value="P-loop_NTPase"/>
</dbReference>
<sequence>MGVSPCPQHTAAADPRVSVELDCVPVVGEALARAGVPLVAVLTLTGAAEPVRGARVVVSITTPDGPLGSPVELTVDVDPGRTTVLTDLDLRLDPAVLAAVAEPGTATVEARVERDGELLGCTRTAVRVLAAGQWLAAPAPLALELLAAHVQPASPAVAGLVGAAADLLRQRTGDPTVGGHPTGAARIDETAAAIVEAMRRRAIRPRPPVASWADVPQRVRTPDQVLDDRAGTSLDTVLTLAAALEHAGIRPLLWIAADGATCPGHAFLGYWRVDRCAGSTATTEVSGLAELVDQGAIALVETTMLGIAAEPATFGDLHRTAAAAWLAGDLHRVLGVTDVHRARLDGVAPLPLPGLPDRSPARAGDRPAGTVAPLLDLDLDRADGGVVPLTVPPGRLAVLAERLAADAALTLVPTDQLGAAARRRGIRSARDLPPHQLGELLVEHGGLYADLGSVHYSRRLAALAERAAALVEETGTGDLYLTLGSVTWELDGQPVRSPLALVPVLLSRVASTGAYRLTADPAGAIGPNGHLLAELRRRTGVAVPALDGGGDGEGGLDLAVALPALRQELAQRGLPHRVEPTADLAVLPAASSRIRQDADQLGAAALRNPLVPVLLRPGQPFVDPVPAPGSALATDLAELAATLPLPADTDQLRAITDAVAGRTLVLEGAPGTGKSQTVANLVAAAAAGGQRVLVLAAQQSALDAVSRRLAGVGLGGLVTDLRRPAAAPSDAVPPAAGDLPEVAGLAAVPDELRTARRELAGYAERLHAPNSAGLSLYAARAGVLAAAPGTPALPLATAYVATASARTTAKVHELLTTLPEVAARTRPRPRHPWGFLDSADADPVAVHTAVLAVDTALRALPPAGPLARVVAAARTPEDLDAVATVLVGPDVPLAAVDAVRTPEWAEDAAALLDEVSAFVTATHPGLDVALPEALDLPLAGIAEDAEQAAVSGRFGRAKRLAAVLTELAPSLRPGVHVEPTDVPVLTAELLQVQGAARELTLRCSTVAGLAVPWNWNLLTDPHLVERQVAALRRLGSALDGDPAFTPPLRRFLDTAPAPDPARAVAVRKLRAALTALPVACLGSLDQLLGWAGDTGLVRVWETTQDERAVEEFGVPSLGHWLDLLRHLHLLEAAGLAEARAALLSGAVPADDAVAAFDRGVAEASFAERSAAGGLAVPDARAAEEAVQRALAVSTATRAQAAAALAEGDRTRAVLATPDAVARFLPPTAGSFDLVVIEDASSLRVADALGALGRARAAVVVGDRQQLPPRAAVDEAPDEGLLAACLRAGVPRRELTWHHRSADESLVAFVNALAFDSRLTTVPGPPAGPAISLVQVDGVFLRAGEQRGTNPAEAEAVVAELRQRFAASADAVPSVAVVTLHGPQRRLIEGLLRAGRDRAAEALDRGALRVREVEAAQGEEADVVLLSLGCAADERGCLPLDLGPLNRAGGERRLTVAVSRARRQVVVFASFAPSLLRPATTTQPGVRRLRTYLELARRGPDAVPRTSRAVRDPHREDVAAALRGRGLVVRTDVGLSPFRVDLTVARPEAPERPVLAVLLDGPGWAGRAPVDRELAYLELAELRGWPAVERVWLPEWLAECEAVVDRLVAAVAGAAPVEPLLPPLPAPVADVAEPQEEIDPFDPDAPDVEDEVSTAEPVRCAAHPVVTPALLAGEVPFRPWTPKPVGEPQMLRQLANPEAARLVRRVLAAGIRAEGPIHRERLARRTAAAFGVPRVNAARMESILALLPEPGAEFLWPPTTDRTPLDPATWTTFRRQATSTDRALEHVPPEEIGNAMVALCRSVAGMTRDDLFQQTLAVFGHRRRHPVLMPPLELALAQAVRAGRIARQSAGQWLTAVADGDADLLAVATPPVPPSAVVQEALEQPAAG</sequence>
<evidence type="ECO:0000256" key="1">
    <source>
        <dbReference type="ARBA" id="ARBA00022741"/>
    </source>
</evidence>
<dbReference type="Proteomes" id="UP000552836">
    <property type="component" value="Unassembled WGS sequence"/>
</dbReference>
<reference evidence="8" key="1">
    <citation type="journal article" date="2014" name="Int. J. Syst. Evol. Microbiol.">
        <title>Complete genome of a new Firmicutes species belonging to the dominant human colonic microbiota ('Ruminococcus bicirculans') reveals two chromosomes and a selective capacity to utilize plant glucans.</title>
        <authorList>
            <consortium name="NISC Comparative Sequencing Program"/>
            <person name="Wegmann U."/>
            <person name="Louis P."/>
            <person name="Goesmann A."/>
            <person name="Henrissat B."/>
            <person name="Duncan S.H."/>
            <person name="Flint H.J."/>
        </authorList>
    </citation>
    <scope>NUCLEOTIDE SEQUENCE</scope>
    <source>
        <strain evidence="8">CGMCC 4.5581</strain>
    </source>
</reference>
<feature type="domain" description="Restriction endonuclease type II-like" evidence="7">
    <location>
        <begin position="1515"/>
        <end position="1609"/>
    </location>
</feature>
<dbReference type="EMBL" id="JAAMPA010000001">
    <property type="protein sequence ID" value="NIH68296.1"/>
    <property type="molecule type" value="Genomic_DNA"/>
</dbReference>
<evidence type="ECO:0000259" key="5">
    <source>
        <dbReference type="Pfam" id="PF11784"/>
    </source>
</evidence>
<name>A0A846LL13_9ACTN</name>
<evidence type="ECO:0000256" key="4">
    <source>
        <dbReference type="ARBA" id="ARBA00022840"/>
    </source>
</evidence>
<dbReference type="GO" id="GO:0016787">
    <property type="term" value="F:hydrolase activity"/>
    <property type="evidence" value="ECO:0007669"/>
    <property type="project" value="UniProtKB-KW"/>
</dbReference>
<dbReference type="Pfam" id="PF13195">
    <property type="entry name" value="DUF4011"/>
    <property type="match status" value="1"/>
</dbReference>
<reference evidence="11" key="2">
    <citation type="journal article" date="2019" name="Int. J. Syst. Evol. Microbiol.">
        <title>The Global Catalogue of Microorganisms (GCM) 10K type strain sequencing project: providing services to taxonomists for standard genome sequencing and annotation.</title>
        <authorList>
            <consortium name="The Broad Institute Genomics Platform"/>
            <consortium name="The Broad Institute Genome Sequencing Center for Infectious Disease"/>
            <person name="Wu L."/>
            <person name="Ma J."/>
        </authorList>
    </citation>
    <scope>NUCLEOTIDE SEQUENCE [LARGE SCALE GENOMIC DNA]</scope>
    <source>
        <strain evidence="11">CGMCC 4.5581</strain>
    </source>
</reference>
<dbReference type="InterPro" id="IPR021754">
    <property type="entry name" value="DUF3320"/>
</dbReference>
<dbReference type="RefSeq" id="WP_166755528.1">
    <property type="nucleotide sequence ID" value="NZ_BAABJU010000023.1"/>
</dbReference>
<dbReference type="Proteomes" id="UP000648663">
    <property type="component" value="Unassembled WGS sequence"/>
</dbReference>
<dbReference type="GO" id="GO:0005524">
    <property type="term" value="F:ATP binding"/>
    <property type="evidence" value="ECO:0007669"/>
    <property type="project" value="UniProtKB-KW"/>
</dbReference>
<dbReference type="InterPro" id="IPR041679">
    <property type="entry name" value="DNA2/NAM7-like_C"/>
</dbReference>
<keyword evidence="1" id="KW-0547">Nucleotide-binding</keyword>
<evidence type="ECO:0000256" key="3">
    <source>
        <dbReference type="ARBA" id="ARBA00022806"/>
    </source>
</evidence>
<reference evidence="9 10" key="3">
    <citation type="submission" date="2020-02" db="EMBL/GenBank/DDBJ databases">
        <title>Sequencing the genomes of 1000 actinobacteria strains.</title>
        <authorList>
            <person name="Klenk H.-P."/>
        </authorList>
    </citation>
    <scope>NUCLEOTIDE SEQUENCE [LARGE SCALE GENOMIC DNA]</scope>
    <source>
        <strain evidence="9 10">DSM 45201</strain>
    </source>
</reference>
<evidence type="ECO:0000313" key="9">
    <source>
        <dbReference type="EMBL" id="NIH68296.1"/>
    </source>
</evidence>
<dbReference type="PANTHER" id="PTHR43788:SF8">
    <property type="entry name" value="DNA-BINDING PROTEIN SMUBP-2"/>
    <property type="match status" value="1"/>
</dbReference>
<comment type="caution">
    <text evidence="9">The sequence shown here is derived from an EMBL/GenBank/DDBJ whole genome shotgun (WGS) entry which is preliminary data.</text>
</comment>
<dbReference type="InterPro" id="IPR050534">
    <property type="entry name" value="Coronavir_polyprotein_1ab"/>
</dbReference>
<dbReference type="Pfam" id="PF18741">
    <property type="entry name" value="MTES_1575"/>
    <property type="match status" value="1"/>
</dbReference>
<evidence type="ECO:0000256" key="2">
    <source>
        <dbReference type="ARBA" id="ARBA00022801"/>
    </source>
</evidence>
<dbReference type="Gene3D" id="3.40.50.300">
    <property type="entry name" value="P-loop containing nucleotide triphosphate hydrolases"/>
    <property type="match status" value="3"/>
</dbReference>
<dbReference type="InterPro" id="IPR049468">
    <property type="entry name" value="Restrct_endonuc-II-like_dom"/>
</dbReference>
<evidence type="ECO:0000313" key="10">
    <source>
        <dbReference type="Proteomes" id="UP000552836"/>
    </source>
</evidence>
<proteinExistence type="predicted"/>
<feature type="domain" description="DNA2/NAM7 helicase-like C-terminal" evidence="6">
    <location>
        <begin position="1343"/>
        <end position="1468"/>
    </location>
</feature>
<evidence type="ECO:0000313" key="11">
    <source>
        <dbReference type="Proteomes" id="UP000648663"/>
    </source>
</evidence>
<keyword evidence="3 8" id="KW-0347">Helicase</keyword>
<gene>
    <name evidence="9" type="ORF">FB380_002742</name>
    <name evidence="8" type="ORF">GCM10011589_10150</name>
</gene>
<keyword evidence="2" id="KW-0378">Hydrolase</keyword>
<reference evidence="8" key="4">
    <citation type="submission" date="2024-05" db="EMBL/GenBank/DDBJ databases">
        <authorList>
            <person name="Sun Q."/>
            <person name="Zhou Y."/>
        </authorList>
    </citation>
    <scope>NUCLEOTIDE SEQUENCE</scope>
    <source>
        <strain evidence="8">CGMCC 4.5581</strain>
    </source>
</reference>
<evidence type="ECO:0000313" key="8">
    <source>
        <dbReference type="EMBL" id="GGL56102.1"/>
    </source>
</evidence>
<dbReference type="Pfam" id="PF11784">
    <property type="entry name" value="DUF3320"/>
    <property type="match status" value="1"/>
</dbReference>
<protein>
    <submittedName>
        <fullName evidence="8">DNA helicase</fullName>
    </submittedName>
</protein>
<dbReference type="CDD" id="cd18808">
    <property type="entry name" value="SF1_C_Upf1"/>
    <property type="match status" value="1"/>
</dbReference>
<keyword evidence="11" id="KW-1185">Reference proteome</keyword>
<accession>A0A846LL13</accession>
<dbReference type="InterPro" id="IPR047187">
    <property type="entry name" value="SF1_C_Upf1"/>
</dbReference>
<feature type="domain" description="DUF3320" evidence="5">
    <location>
        <begin position="1692"/>
        <end position="1736"/>
    </location>
</feature>
<evidence type="ECO:0000259" key="7">
    <source>
        <dbReference type="Pfam" id="PF18741"/>
    </source>
</evidence>
<dbReference type="GO" id="GO:0043139">
    <property type="term" value="F:5'-3' DNA helicase activity"/>
    <property type="evidence" value="ECO:0007669"/>
    <property type="project" value="TreeGrafter"/>
</dbReference>
<dbReference type="Pfam" id="PF13087">
    <property type="entry name" value="AAA_12"/>
    <property type="match status" value="1"/>
</dbReference>
<dbReference type="EMBL" id="BMMI01000002">
    <property type="protein sequence ID" value="GGL56102.1"/>
    <property type="molecule type" value="Genomic_DNA"/>
</dbReference>
<keyword evidence="4" id="KW-0067">ATP-binding</keyword>
<organism evidence="9 10">
    <name type="scientific">Modestobacter marinus</name>
    <dbReference type="NCBI Taxonomy" id="477641"/>
    <lineage>
        <taxon>Bacteria</taxon>
        <taxon>Bacillati</taxon>
        <taxon>Actinomycetota</taxon>
        <taxon>Actinomycetes</taxon>
        <taxon>Geodermatophilales</taxon>
        <taxon>Geodermatophilaceae</taxon>
        <taxon>Modestobacter</taxon>
    </lineage>
</organism>